<accession>A0A917UTN0</accession>
<sequence>MGDPVVDRATVKRRRLEAAEELSMLLGDTTACAIAKDGRSYPAGKFHEGRIAALGDLMRRIDADSTAERIADAAVELRAEWEHRVVPGGGESRDWESYRAGGVQALGEFALRGA</sequence>
<name>A0A917UTN0_9MICO</name>
<dbReference type="Proteomes" id="UP000636956">
    <property type="component" value="Unassembled WGS sequence"/>
</dbReference>
<evidence type="ECO:0000313" key="1">
    <source>
        <dbReference type="EMBL" id="GGJ84682.1"/>
    </source>
</evidence>
<keyword evidence="2" id="KW-1185">Reference proteome</keyword>
<reference evidence="1" key="1">
    <citation type="journal article" date="2014" name="Int. J. Syst. Evol. Microbiol.">
        <title>Complete genome sequence of Corynebacterium casei LMG S-19264T (=DSM 44701T), isolated from a smear-ripened cheese.</title>
        <authorList>
            <consortium name="US DOE Joint Genome Institute (JGI-PGF)"/>
            <person name="Walter F."/>
            <person name="Albersmeier A."/>
            <person name="Kalinowski J."/>
            <person name="Ruckert C."/>
        </authorList>
    </citation>
    <scope>NUCLEOTIDE SEQUENCE</scope>
    <source>
        <strain evidence="1">CGMCC 1.8984</strain>
    </source>
</reference>
<dbReference type="AlphaFoldDB" id="A0A917UTN0"/>
<comment type="caution">
    <text evidence="1">The sequence shown here is derived from an EMBL/GenBank/DDBJ whole genome shotgun (WGS) entry which is preliminary data.</text>
</comment>
<dbReference type="RefSeq" id="WP_188743649.1">
    <property type="nucleotide sequence ID" value="NZ_BAABFW010000023.1"/>
</dbReference>
<reference evidence="1" key="2">
    <citation type="submission" date="2020-09" db="EMBL/GenBank/DDBJ databases">
        <authorList>
            <person name="Sun Q."/>
            <person name="Zhou Y."/>
        </authorList>
    </citation>
    <scope>NUCLEOTIDE SEQUENCE</scope>
    <source>
        <strain evidence="1">CGMCC 1.8984</strain>
    </source>
</reference>
<evidence type="ECO:0000313" key="2">
    <source>
        <dbReference type="Proteomes" id="UP000636956"/>
    </source>
</evidence>
<organism evidence="1 2">
    <name type="scientific">Agromyces bauzanensis</name>
    <dbReference type="NCBI Taxonomy" id="1308924"/>
    <lineage>
        <taxon>Bacteria</taxon>
        <taxon>Bacillati</taxon>
        <taxon>Actinomycetota</taxon>
        <taxon>Actinomycetes</taxon>
        <taxon>Micrococcales</taxon>
        <taxon>Microbacteriaceae</taxon>
        <taxon>Agromyces</taxon>
    </lineage>
</organism>
<proteinExistence type="predicted"/>
<protein>
    <submittedName>
        <fullName evidence="1">Uncharacterized protein</fullName>
    </submittedName>
</protein>
<gene>
    <name evidence="1" type="ORF">GCM10011372_23730</name>
</gene>
<dbReference type="EMBL" id="BMMD01000013">
    <property type="protein sequence ID" value="GGJ84682.1"/>
    <property type="molecule type" value="Genomic_DNA"/>
</dbReference>